<evidence type="ECO:0000313" key="7">
    <source>
        <dbReference type="Proteomes" id="UP000244905"/>
    </source>
</evidence>
<reference evidence="7" key="1">
    <citation type="submission" date="2018-02" db="EMBL/GenBank/DDBJ databases">
        <authorList>
            <person name="Clavel T."/>
            <person name="Strowig T."/>
        </authorList>
    </citation>
    <scope>NUCLEOTIDE SEQUENCE [LARGE SCALE GENOMIC DNA]</scope>
    <source>
        <strain evidence="7">DSM 103720</strain>
    </source>
</reference>
<feature type="modified residue" description="4-aspartylphosphate" evidence="3">
    <location>
        <position position="59"/>
    </location>
</feature>
<dbReference type="CDD" id="cd17535">
    <property type="entry name" value="REC_NarL-like"/>
    <property type="match status" value="1"/>
</dbReference>
<dbReference type="GO" id="GO:0006355">
    <property type="term" value="P:regulation of DNA-templated transcription"/>
    <property type="evidence" value="ECO:0007669"/>
    <property type="project" value="InterPro"/>
</dbReference>
<dbReference type="SUPFAM" id="SSF46894">
    <property type="entry name" value="C-terminal effector domain of the bipartite response regulators"/>
    <property type="match status" value="1"/>
</dbReference>
<dbReference type="PROSITE" id="PS00622">
    <property type="entry name" value="HTH_LUXR_1"/>
    <property type="match status" value="1"/>
</dbReference>
<name>A0A2V1ILN7_9BACT</name>
<feature type="domain" description="Response regulatory" evidence="5">
    <location>
        <begin position="7"/>
        <end position="124"/>
    </location>
</feature>
<dbReference type="InterPro" id="IPR058245">
    <property type="entry name" value="NreC/VraR/RcsB-like_REC"/>
</dbReference>
<evidence type="ECO:0000256" key="3">
    <source>
        <dbReference type="PROSITE-ProRule" id="PRU00169"/>
    </source>
</evidence>
<gene>
    <name evidence="6" type="ORF">C5O23_05525</name>
</gene>
<dbReference type="PANTHER" id="PTHR43214">
    <property type="entry name" value="TWO-COMPONENT RESPONSE REGULATOR"/>
    <property type="match status" value="1"/>
</dbReference>
<dbReference type="InterPro" id="IPR001789">
    <property type="entry name" value="Sig_transdc_resp-reg_receiver"/>
</dbReference>
<dbReference type="SMART" id="SM00421">
    <property type="entry name" value="HTH_LUXR"/>
    <property type="match status" value="1"/>
</dbReference>
<keyword evidence="7" id="KW-1185">Reference proteome</keyword>
<dbReference type="Proteomes" id="UP000244905">
    <property type="component" value="Unassembled WGS sequence"/>
</dbReference>
<dbReference type="Pfam" id="PF00196">
    <property type="entry name" value="GerE"/>
    <property type="match status" value="1"/>
</dbReference>
<comment type="caution">
    <text evidence="6">The sequence shown here is derived from an EMBL/GenBank/DDBJ whole genome shotgun (WGS) entry which is preliminary data.</text>
</comment>
<dbReference type="SUPFAM" id="SSF52172">
    <property type="entry name" value="CheY-like"/>
    <property type="match status" value="1"/>
</dbReference>
<dbReference type="InterPro" id="IPR011006">
    <property type="entry name" value="CheY-like_superfamily"/>
</dbReference>
<dbReference type="PRINTS" id="PR00038">
    <property type="entry name" value="HTHLUXR"/>
</dbReference>
<sequence>MAKSDMKILLVDDHDIVLRGMRHLIEDILGEECHVDGAMTAAEALSQTSFRTYDLCLLDVELPDAPGITLLRKIRQICPGIKIIVNTIHEELWIIKDYFDAGVEGILFKDVLSSEIATAIRRVADGDTYFCKRAEQLRRLIETYEMPSPKELEVLRLIASGKKTDDIAAEMGLSSNTIETHRRHLLSKLHARNSAELVLNAVNHGLLPTSRI</sequence>
<keyword evidence="1 3" id="KW-0597">Phosphoprotein</keyword>
<evidence type="ECO:0000259" key="5">
    <source>
        <dbReference type="PROSITE" id="PS50110"/>
    </source>
</evidence>
<keyword evidence="2 6" id="KW-0238">DNA-binding</keyword>
<dbReference type="GO" id="GO:0003677">
    <property type="term" value="F:DNA binding"/>
    <property type="evidence" value="ECO:0007669"/>
    <property type="project" value="UniProtKB-KW"/>
</dbReference>
<dbReference type="PROSITE" id="PS50110">
    <property type="entry name" value="RESPONSE_REGULATORY"/>
    <property type="match status" value="1"/>
</dbReference>
<proteinExistence type="predicted"/>
<dbReference type="InterPro" id="IPR039420">
    <property type="entry name" value="WalR-like"/>
</dbReference>
<dbReference type="SMART" id="SM00448">
    <property type="entry name" value="REC"/>
    <property type="match status" value="1"/>
</dbReference>
<evidence type="ECO:0000313" key="6">
    <source>
        <dbReference type="EMBL" id="PWB02681.1"/>
    </source>
</evidence>
<dbReference type="Pfam" id="PF00072">
    <property type="entry name" value="Response_reg"/>
    <property type="match status" value="1"/>
</dbReference>
<dbReference type="AlphaFoldDB" id="A0A2V1ILN7"/>
<dbReference type="GO" id="GO:0000160">
    <property type="term" value="P:phosphorelay signal transduction system"/>
    <property type="evidence" value="ECO:0007669"/>
    <property type="project" value="InterPro"/>
</dbReference>
<dbReference type="Gene3D" id="3.40.50.2300">
    <property type="match status" value="1"/>
</dbReference>
<dbReference type="EMBL" id="PUEC01000010">
    <property type="protein sequence ID" value="PWB02681.1"/>
    <property type="molecule type" value="Genomic_DNA"/>
</dbReference>
<protein>
    <submittedName>
        <fullName evidence="6">DNA-binding response regulator</fullName>
    </submittedName>
</protein>
<dbReference type="InterPro" id="IPR000792">
    <property type="entry name" value="Tscrpt_reg_LuxR_C"/>
</dbReference>
<dbReference type="Gene3D" id="1.10.10.10">
    <property type="entry name" value="Winged helix-like DNA-binding domain superfamily/Winged helix DNA-binding domain"/>
    <property type="match status" value="1"/>
</dbReference>
<organism evidence="6 7">
    <name type="scientific">Duncaniella muris</name>
    <dbReference type="NCBI Taxonomy" id="2094150"/>
    <lineage>
        <taxon>Bacteria</taxon>
        <taxon>Pseudomonadati</taxon>
        <taxon>Bacteroidota</taxon>
        <taxon>Bacteroidia</taxon>
        <taxon>Bacteroidales</taxon>
        <taxon>Muribaculaceae</taxon>
        <taxon>Duncaniella</taxon>
    </lineage>
</organism>
<dbReference type="InterPro" id="IPR016032">
    <property type="entry name" value="Sig_transdc_resp-reg_C-effctor"/>
</dbReference>
<evidence type="ECO:0000256" key="1">
    <source>
        <dbReference type="ARBA" id="ARBA00022553"/>
    </source>
</evidence>
<dbReference type="PANTHER" id="PTHR43214:SF17">
    <property type="entry name" value="TRANSCRIPTIONAL REGULATORY PROTEIN RCSB"/>
    <property type="match status" value="1"/>
</dbReference>
<dbReference type="CDD" id="cd06170">
    <property type="entry name" value="LuxR_C_like"/>
    <property type="match status" value="1"/>
</dbReference>
<evidence type="ECO:0000259" key="4">
    <source>
        <dbReference type="PROSITE" id="PS50043"/>
    </source>
</evidence>
<dbReference type="PROSITE" id="PS50043">
    <property type="entry name" value="HTH_LUXR_2"/>
    <property type="match status" value="1"/>
</dbReference>
<accession>A0A2V1ILN7</accession>
<feature type="domain" description="HTH luxR-type" evidence="4">
    <location>
        <begin position="140"/>
        <end position="205"/>
    </location>
</feature>
<dbReference type="InterPro" id="IPR036388">
    <property type="entry name" value="WH-like_DNA-bd_sf"/>
</dbReference>
<evidence type="ECO:0000256" key="2">
    <source>
        <dbReference type="ARBA" id="ARBA00023125"/>
    </source>
</evidence>